<reference evidence="1" key="1">
    <citation type="submission" date="2019-12" db="EMBL/GenBank/DDBJ databases">
        <title>Actinomadura physcomitrii sp. nov., a novel actinomycete isolated from moss [Physcomitrium sphaericum (Ludw) Fuernr].</title>
        <authorList>
            <person name="Zhuang X."/>
        </authorList>
    </citation>
    <scope>NUCLEOTIDE SEQUENCE [LARGE SCALE GENOMIC DNA]</scope>
    <source>
        <strain evidence="1">LD22</strain>
    </source>
</reference>
<dbReference type="AlphaFoldDB" id="A0A6I4MTX2"/>
<comment type="caution">
    <text evidence="1">The sequence shown here is derived from an EMBL/GenBank/DDBJ whole genome shotgun (WGS) entry which is preliminary data.</text>
</comment>
<name>A0A6I4MTX2_9ACTN</name>
<organism evidence="1 2">
    <name type="scientific">Actinomadura physcomitrii</name>
    <dbReference type="NCBI Taxonomy" id="2650748"/>
    <lineage>
        <taxon>Bacteria</taxon>
        <taxon>Bacillati</taxon>
        <taxon>Actinomycetota</taxon>
        <taxon>Actinomycetes</taxon>
        <taxon>Streptosporangiales</taxon>
        <taxon>Thermomonosporaceae</taxon>
        <taxon>Actinomadura</taxon>
    </lineage>
</organism>
<protein>
    <submittedName>
        <fullName evidence="1">Uncharacterized protein</fullName>
    </submittedName>
</protein>
<accession>A0A6I4MTX2</accession>
<dbReference type="RefSeq" id="WP_160574008.1">
    <property type="nucleotide sequence ID" value="NZ_WBMS02000071.1"/>
</dbReference>
<sequence>MVRSSTARKLGDLERETLAVLDRWERRNPPGDGLAREPVVLYAHGVPAEP</sequence>
<evidence type="ECO:0000313" key="1">
    <source>
        <dbReference type="EMBL" id="MWA07367.1"/>
    </source>
</evidence>
<dbReference type="EMBL" id="WBMS02000071">
    <property type="protein sequence ID" value="MWA07367.1"/>
    <property type="molecule type" value="Genomic_DNA"/>
</dbReference>
<evidence type="ECO:0000313" key="2">
    <source>
        <dbReference type="Proteomes" id="UP000462055"/>
    </source>
</evidence>
<keyword evidence="2" id="KW-1185">Reference proteome</keyword>
<proteinExistence type="predicted"/>
<gene>
    <name evidence="1" type="ORF">F8568_044995</name>
</gene>
<dbReference type="Proteomes" id="UP000462055">
    <property type="component" value="Unassembled WGS sequence"/>
</dbReference>